<name>A0A940P763_9ENTE</name>
<keyword evidence="2" id="KW-1185">Reference proteome</keyword>
<dbReference type="RefSeq" id="WP_209524606.1">
    <property type="nucleotide sequence ID" value="NZ_JAEEGA010000001.1"/>
</dbReference>
<accession>A0A940P763</accession>
<dbReference type="Proteomes" id="UP000674938">
    <property type="component" value="Unassembled WGS sequence"/>
</dbReference>
<dbReference type="AlphaFoldDB" id="A0A940P763"/>
<dbReference type="EMBL" id="JAEEGA010000001">
    <property type="protein sequence ID" value="MBP1039714.1"/>
    <property type="molecule type" value="Genomic_DNA"/>
</dbReference>
<organism evidence="1 2">
    <name type="scientific">Vagococcus allomyrinae</name>
    <dbReference type="NCBI Taxonomy" id="2794353"/>
    <lineage>
        <taxon>Bacteria</taxon>
        <taxon>Bacillati</taxon>
        <taxon>Bacillota</taxon>
        <taxon>Bacilli</taxon>
        <taxon>Lactobacillales</taxon>
        <taxon>Enterococcaceae</taxon>
        <taxon>Vagococcus</taxon>
    </lineage>
</organism>
<comment type="caution">
    <text evidence="1">The sequence shown here is derived from an EMBL/GenBank/DDBJ whole genome shotgun (WGS) entry which is preliminary data.</text>
</comment>
<gene>
    <name evidence="1" type="ORF">I6N95_01705</name>
</gene>
<reference evidence="1" key="1">
    <citation type="submission" date="2020-12" db="EMBL/GenBank/DDBJ databases">
        <title>Vagococcus allomyrinae sp. nov. and Enterococcus lavae sp. nov., isolated from the larvae of Allomyrina dichotoma.</title>
        <authorList>
            <person name="Lee S.D."/>
        </authorList>
    </citation>
    <scope>NUCLEOTIDE SEQUENCE</scope>
    <source>
        <strain evidence="1">BWB3-3</strain>
    </source>
</reference>
<evidence type="ECO:0000313" key="1">
    <source>
        <dbReference type="EMBL" id="MBP1039714.1"/>
    </source>
</evidence>
<evidence type="ECO:0000313" key="2">
    <source>
        <dbReference type="Proteomes" id="UP000674938"/>
    </source>
</evidence>
<proteinExistence type="predicted"/>
<protein>
    <submittedName>
        <fullName evidence="1">Uncharacterized protein</fullName>
    </submittedName>
</protein>
<sequence>MKDEQLSSRGVYRLKSKQRLLVDLDRTVTNTNPEEAITKAIRYAMEQLEMG</sequence>